<evidence type="ECO:0000313" key="2">
    <source>
        <dbReference type="EMBL" id="SDM52874.1"/>
    </source>
</evidence>
<evidence type="ECO:0000313" key="3">
    <source>
        <dbReference type="Proteomes" id="UP000187651"/>
    </source>
</evidence>
<feature type="transmembrane region" description="Helical" evidence="1">
    <location>
        <begin position="20"/>
        <end position="41"/>
    </location>
</feature>
<keyword evidence="1" id="KW-0812">Transmembrane</keyword>
<keyword evidence="1" id="KW-0472">Membrane</keyword>
<dbReference type="AlphaFoldDB" id="A0A1G9TZP7"/>
<accession>A0A1G9TZP7</accession>
<evidence type="ECO:0000256" key="1">
    <source>
        <dbReference type="SAM" id="Phobius"/>
    </source>
</evidence>
<dbReference type="EMBL" id="FNHZ01000001">
    <property type="protein sequence ID" value="SDM52874.1"/>
    <property type="molecule type" value="Genomic_DNA"/>
</dbReference>
<dbReference type="Gene3D" id="3.80.10.10">
    <property type="entry name" value="Ribonuclease Inhibitor"/>
    <property type="match status" value="1"/>
</dbReference>
<proteinExistence type="predicted"/>
<organism evidence="2 3">
    <name type="scientific">Lachnospira pectinoschiza</name>
    <dbReference type="NCBI Taxonomy" id="28052"/>
    <lineage>
        <taxon>Bacteria</taxon>
        <taxon>Bacillati</taxon>
        <taxon>Bacillota</taxon>
        <taxon>Clostridia</taxon>
        <taxon>Lachnospirales</taxon>
        <taxon>Lachnospiraceae</taxon>
        <taxon>Lachnospira</taxon>
    </lineage>
</organism>
<dbReference type="InterPro" id="IPR026906">
    <property type="entry name" value="LRR_5"/>
</dbReference>
<keyword evidence="3" id="KW-1185">Reference proteome</keyword>
<sequence length="193" mass="20919">MKKTGRHNFKSKTEQNLISIGIGLVIGIVLIISIIGVIQLMNKNKSKIKPKTFSYEIDENDEVTILGLSDWGKDAALVVIPETIDGKRVESIADNAFSDNNNITSISLPNGLEKIGNRAFYNCSKLTEITLPDSLISVGSECFANCGVTTIRFPKNMVSIGINACLNIENVEYYSDFVTGAPWGAANATAVTE</sequence>
<dbReference type="Proteomes" id="UP000187651">
    <property type="component" value="Unassembled WGS sequence"/>
</dbReference>
<gene>
    <name evidence="2" type="ORF">SAMN05216544_0549</name>
</gene>
<dbReference type="Pfam" id="PF13306">
    <property type="entry name" value="LRR_5"/>
    <property type="match status" value="1"/>
</dbReference>
<dbReference type="SUPFAM" id="SSF52058">
    <property type="entry name" value="L domain-like"/>
    <property type="match status" value="1"/>
</dbReference>
<reference evidence="3" key="1">
    <citation type="submission" date="2016-10" db="EMBL/GenBank/DDBJ databases">
        <authorList>
            <person name="Varghese N."/>
            <person name="Submissions S."/>
        </authorList>
    </citation>
    <scope>NUCLEOTIDE SEQUENCE [LARGE SCALE GENOMIC DNA]</scope>
    <source>
        <strain evidence="3">M83</strain>
    </source>
</reference>
<name>A0A1G9TZP7_9FIRM</name>
<dbReference type="InterPro" id="IPR032675">
    <property type="entry name" value="LRR_dom_sf"/>
</dbReference>
<protein>
    <submittedName>
        <fullName evidence="2">Leucine rich repeat-containing protein</fullName>
    </submittedName>
</protein>
<keyword evidence="1" id="KW-1133">Transmembrane helix</keyword>